<feature type="domain" description="Zn(2)-C6 fungal-type" evidence="4">
    <location>
        <begin position="12"/>
        <end position="40"/>
    </location>
</feature>
<dbReference type="Gene3D" id="4.10.240.10">
    <property type="entry name" value="Zn(2)-C6 fungal-type DNA-binding domain"/>
    <property type="match status" value="1"/>
</dbReference>
<dbReference type="PROSITE" id="PS50048">
    <property type="entry name" value="ZN2_CY6_FUNGAL_2"/>
    <property type="match status" value="1"/>
</dbReference>
<dbReference type="PANTHER" id="PTHR37534">
    <property type="entry name" value="TRANSCRIPTIONAL ACTIVATOR PROTEIN UGA3"/>
    <property type="match status" value="1"/>
</dbReference>
<dbReference type="CDD" id="cd00067">
    <property type="entry name" value="GAL4"/>
    <property type="match status" value="1"/>
</dbReference>
<sequence>MSMSTAQRTKTGCWTCRLRKKKCTEDGPPCSKCHQSGIPCHGYGPRPPWKDRGDREREEARKLRLRSRKHAIGGMDSTTAPTPSADFRQASDASPCPGVTTFESLGEPQTATSPPLLDDDAWAGGISRNTMSGAATPLSLGPDDKLDMAWIGYLSVPRPSHLGIEASEIDILLLVNFMENTFARQYSLDEALSVSQKSWLFCLMLRSPTFFSISLSMSAYHLHLNESTDANARDMALENYQRHRDLAAQSFDGIDPSLPCIYGEPVICGVHLAILEALGNNMRSCRLYLRRVAQFVTDQGHLLDSTLAFLAPDQHSPSAAAPSTGPAATSSPTPDLMHAAPTPYPSAMEHTAAVFFAATFVWNDVLCSAAEKKMPNTANGYRKLLAEEAFSSALKDITGCEAWVLSTVMDITALEISKRNQSAQGNLSVRDLVHRAGKIEGALEQEIARLPSDISPATQHPCGAHGSKSFSRHVIRTRIFGHAALIYLNTVVSGALTGVPEIHQSIVRILPSWETLSTATSPKYLAWAYSTSASLATGSQRHVFRQVMANMSLLDAGAGILREFQHGVEECWKETDKHRSSPANVPCDWREIHKRSNLNFLFV</sequence>
<dbReference type="AlphaFoldDB" id="A0A8H4V8F6"/>
<dbReference type="SUPFAM" id="SSF57701">
    <property type="entry name" value="Zn2/Cys6 DNA-binding domain"/>
    <property type="match status" value="1"/>
</dbReference>
<dbReference type="PANTHER" id="PTHR37534:SF20">
    <property type="entry name" value="PRO1A C6 ZINK-FINGER PROTEIN"/>
    <property type="match status" value="1"/>
</dbReference>
<dbReference type="OrthoDB" id="3251668at2759"/>
<feature type="region of interest" description="Disordered" evidence="3">
    <location>
        <begin position="315"/>
        <end position="342"/>
    </location>
</feature>
<dbReference type="InterPro" id="IPR001138">
    <property type="entry name" value="Zn2Cys6_DnaBD"/>
</dbReference>
<dbReference type="GO" id="GO:0005634">
    <property type="term" value="C:nucleus"/>
    <property type="evidence" value="ECO:0007669"/>
    <property type="project" value="UniProtKB-SubCell"/>
</dbReference>
<protein>
    <recommendedName>
        <fullName evidence="4">Zn(2)-C6 fungal-type domain-containing protein</fullName>
    </recommendedName>
</protein>
<organism evidence="5 6">
    <name type="scientific">Ophiocordyceps sinensis</name>
    <dbReference type="NCBI Taxonomy" id="72228"/>
    <lineage>
        <taxon>Eukaryota</taxon>
        <taxon>Fungi</taxon>
        <taxon>Dikarya</taxon>
        <taxon>Ascomycota</taxon>
        <taxon>Pezizomycotina</taxon>
        <taxon>Sordariomycetes</taxon>
        <taxon>Hypocreomycetidae</taxon>
        <taxon>Hypocreales</taxon>
        <taxon>Ophiocordycipitaceae</taxon>
        <taxon>Ophiocordyceps</taxon>
    </lineage>
</organism>
<name>A0A8H4V8F6_9HYPO</name>
<keyword evidence="6" id="KW-1185">Reference proteome</keyword>
<evidence type="ECO:0000313" key="6">
    <source>
        <dbReference type="Proteomes" id="UP000557566"/>
    </source>
</evidence>
<comment type="subcellular location">
    <subcellularLocation>
        <location evidence="1">Nucleus</location>
    </subcellularLocation>
</comment>
<dbReference type="Pfam" id="PF00172">
    <property type="entry name" value="Zn_clus"/>
    <property type="match status" value="1"/>
</dbReference>
<evidence type="ECO:0000256" key="2">
    <source>
        <dbReference type="ARBA" id="ARBA00023242"/>
    </source>
</evidence>
<dbReference type="Pfam" id="PF11951">
    <property type="entry name" value="Fungal_trans_2"/>
    <property type="match status" value="1"/>
</dbReference>
<dbReference type="PROSITE" id="PS00463">
    <property type="entry name" value="ZN2_CY6_FUNGAL_1"/>
    <property type="match status" value="1"/>
</dbReference>
<evidence type="ECO:0000256" key="3">
    <source>
        <dbReference type="SAM" id="MobiDB-lite"/>
    </source>
</evidence>
<dbReference type="EMBL" id="JAAVMX010000003">
    <property type="protein sequence ID" value="KAF4511566.1"/>
    <property type="molecule type" value="Genomic_DNA"/>
</dbReference>
<evidence type="ECO:0000256" key="1">
    <source>
        <dbReference type="ARBA" id="ARBA00004123"/>
    </source>
</evidence>
<dbReference type="SMART" id="SM00066">
    <property type="entry name" value="GAL4"/>
    <property type="match status" value="1"/>
</dbReference>
<feature type="compositionally biased region" description="Low complexity" evidence="3">
    <location>
        <begin position="316"/>
        <end position="334"/>
    </location>
</feature>
<gene>
    <name evidence="5" type="ORF">G6O67_003349</name>
</gene>
<dbReference type="InterPro" id="IPR036864">
    <property type="entry name" value="Zn2-C6_fun-type_DNA-bd_sf"/>
</dbReference>
<comment type="caution">
    <text evidence="5">The sequence shown here is derived from an EMBL/GenBank/DDBJ whole genome shotgun (WGS) entry which is preliminary data.</text>
</comment>
<dbReference type="GO" id="GO:0000981">
    <property type="term" value="F:DNA-binding transcription factor activity, RNA polymerase II-specific"/>
    <property type="evidence" value="ECO:0007669"/>
    <property type="project" value="InterPro"/>
</dbReference>
<evidence type="ECO:0000259" key="4">
    <source>
        <dbReference type="PROSITE" id="PS50048"/>
    </source>
</evidence>
<dbReference type="Proteomes" id="UP000557566">
    <property type="component" value="Unassembled WGS sequence"/>
</dbReference>
<keyword evidence="2" id="KW-0539">Nucleus</keyword>
<feature type="region of interest" description="Disordered" evidence="3">
    <location>
        <begin position="73"/>
        <end position="92"/>
    </location>
</feature>
<dbReference type="InterPro" id="IPR021858">
    <property type="entry name" value="Fun_TF"/>
</dbReference>
<proteinExistence type="predicted"/>
<dbReference type="GO" id="GO:0008270">
    <property type="term" value="F:zinc ion binding"/>
    <property type="evidence" value="ECO:0007669"/>
    <property type="project" value="InterPro"/>
</dbReference>
<evidence type="ECO:0000313" key="5">
    <source>
        <dbReference type="EMBL" id="KAF4511566.1"/>
    </source>
</evidence>
<accession>A0A8H4V8F6</accession>
<reference evidence="5 6" key="1">
    <citation type="journal article" date="2020" name="Genome Biol. Evol.">
        <title>A new high-quality draft genome assembly of the Chinese cordyceps Ophiocordyceps sinensis.</title>
        <authorList>
            <person name="Shu R."/>
            <person name="Zhang J."/>
            <person name="Meng Q."/>
            <person name="Zhang H."/>
            <person name="Zhou G."/>
            <person name="Li M."/>
            <person name="Wu P."/>
            <person name="Zhao Y."/>
            <person name="Chen C."/>
            <person name="Qin Q."/>
        </authorList>
    </citation>
    <scope>NUCLEOTIDE SEQUENCE [LARGE SCALE GENOMIC DNA]</scope>
    <source>
        <strain evidence="5 6">IOZ07</strain>
    </source>
</reference>